<feature type="domain" description="Fibronectin type-III" evidence="2">
    <location>
        <begin position="112"/>
        <end position="202"/>
    </location>
</feature>
<dbReference type="SUPFAM" id="SSF49265">
    <property type="entry name" value="Fibronectin type III"/>
    <property type="match status" value="1"/>
</dbReference>
<proteinExistence type="predicted"/>
<dbReference type="PANTHER" id="PTHR13817:SF151">
    <property type="entry name" value="TITIN"/>
    <property type="match status" value="1"/>
</dbReference>
<dbReference type="PROSITE" id="PS50853">
    <property type="entry name" value="FN3"/>
    <property type="match status" value="1"/>
</dbReference>
<evidence type="ECO:0000259" key="2">
    <source>
        <dbReference type="PROSITE" id="PS50853"/>
    </source>
</evidence>
<dbReference type="Gene3D" id="2.60.40.10">
    <property type="entry name" value="Immunoglobulins"/>
    <property type="match status" value="1"/>
</dbReference>
<protein>
    <submittedName>
        <fullName evidence="3">Fibronectin type III domain-containing protein</fullName>
    </submittedName>
</protein>
<reference evidence="3" key="1">
    <citation type="submission" date="2019-02" db="EMBL/GenBank/DDBJ databases">
        <authorList>
            <person name="Gruber-Vodicka R. H."/>
            <person name="Seah K. B. B."/>
        </authorList>
    </citation>
    <scope>NUCLEOTIDE SEQUENCE</scope>
    <source>
        <strain evidence="3">BECK_BZ15</strain>
    </source>
</reference>
<dbReference type="InterPro" id="IPR013783">
    <property type="entry name" value="Ig-like_fold"/>
</dbReference>
<dbReference type="Pfam" id="PF00041">
    <property type="entry name" value="fn3"/>
    <property type="match status" value="1"/>
</dbReference>
<keyword evidence="1" id="KW-0677">Repeat</keyword>
<dbReference type="AlphaFoldDB" id="A0A450T823"/>
<dbReference type="SMART" id="SM00060">
    <property type="entry name" value="FN3"/>
    <property type="match status" value="1"/>
</dbReference>
<dbReference type="PANTHER" id="PTHR13817">
    <property type="entry name" value="TITIN"/>
    <property type="match status" value="1"/>
</dbReference>
<dbReference type="EMBL" id="CAADEW010000134">
    <property type="protein sequence ID" value="VFJ62692.1"/>
    <property type="molecule type" value="Genomic_DNA"/>
</dbReference>
<dbReference type="CDD" id="cd00063">
    <property type="entry name" value="FN3"/>
    <property type="match status" value="1"/>
</dbReference>
<evidence type="ECO:0000313" key="3">
    <source>
        <dbReference type="EMBL" id="VFJ62692.1"/>
    </source>
</evidence>
<dbReference type="InterPro" id="IPR050964">
    <property type="entry name" value="Striated_Muscle_Regulatory"/>
</dbReference>
<accession>A0A450T823</accession>
<gene>
    <name evidence="3" type="ORF">BECKFW1821A_GA0114235_11343</name>
</gene>
<organism evidence="3">
    <name type="scientific">Candidatus Kentrum sp. FW</name>
    <dbReference type="NCBI Taxonomy" id="2126338"/>
    <lineage>
        <taxon>Bacteria</taxon>
        <taxon>Pseudomonadati</taxon>
        <taxon>Pseudomonadota</taxon>
        <taxon>Gammaproteobacteria</taxon>
        <taxon>Candidatus Kentrum</taxon>
    </lineage>
</organism>
<sequence length="202" mass="22221">MSKFPTRECDILALGEQMVMGLEENGGIYPAPPVNVTDFHGVLDDYLAARDAETAAHAIWEEAVRIKQAALHRLGDVMKTELRYAENTVDFDDEKLKLIGWGGRKPKAPPQSPGQVRALRITDQEKDSISLAWKAPADGGRASAYKVQRRERSDGPWTDVGAAIRTSITLTNREHGRQLAFRVVAINRVGDGEPSNAVTAFL</sequence>
<dbReference type="InterPro" id="IPR003961">
    <property type="entry name" value="FN3_dom"/>
</dbReference>
<dbReference type="InterPro" id="IPR036116">
    <property type="entry name" value="FN3_sf"/>
</dbReference>
<name>A0A450T823_9GAMM</name>
<evidence type="ECO:0000256" key="1">
    <source>
        <dbReference type="ARBA" id="ARBA00022737"/>
    </source>
</evidence>